<evidence type="ECO:0000256" key="6">
    <source>
        <dbReference type="SAM" id="Phobius"/>
    </source>
</evidence>
<evidence type="ECO:0000313" key="8">
    <source>
        <dbReference type="EMBL" id="MBB5346564.1"/>
    </source>
</evidence>
<keyword evidence="2" id="KW-1003">Cell membrane</keyword>
<evidence type="ECO:0000256" key="5">
    <source>
        <dbReference type="ARBA" id="ARBA00023136"/>
    </source>
</evidence>
<evidence type="ECO:0000256" key="4">
    <source>
        <dbReference type="ARBA" id="ARBA00022989"/>
    </source>
</evidence>
<dbReference type="Pfam" id="PF00892">
    <property type="entry name" value="EamA"/>
    <property type="match status" value="2"/>
</dbReference>
<keyword evidence="5 6" id="KW-0472">Membrane</keyword>
<dbReference type="AlphaFoldDB" id="A0A840UT73"/>
<dbReference type="RefSeq" id="WP_183347518.1">
    <property type="nucleotide sequence ID" value="NZ_JACHEO010000001.1"/>
</dbReference>
<evidence type="ECO:0000256" key="2">
    <source>
        <dbReference type="ARBA" id="ARBA00022475"/>
    </source>
</evidence>
<evidence type="ECO:0000256" key="3">
    <source>
        <dbReference type="ARBA" id="ARBA00022692"/>
    </source>
</evidence>
<feature type="transmembrane region" description="Helical" evidence="6">
    <location>
        <begin position="156"/>
        <end position="177"/>
    </location>
</feature>
<feature type="domain" description="EamA" evidence="7">
    <location>
        <begin position="9"/>
        <end position="146"/>
    </location>
</feature>
<dbReference type="PANTHER" id="PTHR32322:SF18">
    <property type="entry name" value="S-ADENOSYLMETHIONINE_S-ADENOSYLHOMOCYSTEINE TRANSPORTER"/>
    <property type="match status" value="1"/>
</dbReference>
<dbReference type="Proteomes" id="UP000539642">
    <property type="component" value="Unassembled WGS sequence"/>
</dbReference>
<comment type="subcellular location">
    <subcellularLocation>
        <location evidence="1">Cell membrane</location>
        <topology evidence="1">Multi-pass membrane protein</topology>
    </subcellularLocation>
</comment>
<dbReference type="InterPro" id="IPR050638">
    <property type="entry name" value="AA-Vitamin_Transporters"/>
</dbReference>
<evidence type="ECO:0000313" key="9">
    <source>
        <dbReference type="Proteomes" id="UP000539642"/>
    </source>
</evidence>
<accession>A0A840UT73</accession>
<dbReference type="InterPro" id="IPR000620">
    <property type="entry name" value="EamA_dom"/>
</dbReference>
<evidence type="ECO:0000259" key="7">
    <source>
        <dbReference type="Pfam" id="PF00892"/>
    </source>
</evidence>
<organism evidence="8 9">
    <name type="scientific">Desulfoprunum benzoelyticum</name>
    <dbReference type="NCBI Taxonomy" id="1506996"/>
    <lineage>
        <taxon>Bacteria</taxon>
        <taxon>Pseudomonadati</taxon>
        <taxon>Thermodesulfobacteriota</taxon>
        <taxon>Desulfobulbia</taxon>
        <taxon>Desulfobulbales</taxon>
        <taxon>Desulfobulbaceae</taxon>
        <taxon>Desulfoprunum</taxon>
    </lineage>
</organism>
<feature type="domain" description="EamA" evidence="7">
    <location>
        <begin position="159"/>
        <end position="289"/>
    </location>
</feature>
<dbReference type="SUPFAM" id="SSF103481">
    <property type="entry name" value="Multidrug resistance efflux transporter EmrE"/>
    <property type="match status" value="2"/>
</dbReference>
<reference evidence="8 9" key="1">
    <citation type="submission" date="2020-08" db="EMBL/GenBank/DDBJ databases">
        <title>Genomic Encyclopedia of Type Strains, Phase IV (KMG-IV): sequencing the most valuable type-strain genomes for metagenomic binning, comparative biology and taxonomic classification.</title>
        <authorList>
            <person name="Goeker M."/>
        </authorList>
    </citation>
    <scope>NUCLEOTIDE SEQUENCE [LARGE SCALE GENOMIC DNA]</scope>
    <source>
        <strain evidence="8 9">DSM 28570</strain>
    </source>
</reference>
<comment type="caution">
    <text evidence="8">The sequence shown here is derived from an EMBL/GenBank/DDBJ whole genome shotgun (WGS) entry which is preliminary data.</text>
</comment>
<name>A0A840UT73_9BACT</name>
<gene>
    <name evidence="8" type="ORF">HNQ81_000271</name>
</gene>
<protein>
    <submittedName>
        <fullName evidence="8">Drug/metabolite transporter (DMT)-like permease</fullName>
    </submittedName>
</protein>
<dbReference type="InterPro" id="IPR037185">
    <property type="entry name" value="EmrE-like"/>
</dbReference>
<evidence type="ECO:0000256" key="1">
    <source>
        <dbReference type="ARBA" id="ARBA00004651"/>
    </source>
</evidence>
<dbReference type="EMBL" id="JACHEO010000001">
    <property type="protein sequence ID" value="MBB5346564.1"/>
    <property type="molecule type" value="Genomic_DNA"/>
</dbReference>
<keyword evidence="3 6" id="KW-0812">Transmembrane</keyword>
<dbReference type="GO" id="GO:0005886">
    <property type="term" value="C:plasma membrane"/>
    <property type="evidence" value="ECO:0007669"/>
    <property type="project" value="UniProtKB-SubCell"/>
</dbReference>
<keyword evidence="4 6" id="KW-1133">Transmembrane helix</keyword>
<feature type="transmembrane region" description="Helical" evidence="6">
    <location>
        <begin position="189"/>
        <end position="210"/>
    </location>
</feature>
<feature type="transmembrane region" description="Helical" evidence="6">
    <location>
        <begin position="72"/>
        <end position="91"/>
    </location>
</feature>
<dbReference type="PANTHER" id="PTHR32322">
    <property type="entry name" value="INNER MEMBRANE TRANSPORTER"/>
    <property type="match status" value="1"/>
</dbReference>
<feature type="transmembrane region" description="Helical" evidence="6">
    <location>
        <begin position="274"/>
        <end position="291"/>
    </location>
</feature>
<feature type="transmembrane region" description="Helical" evidence="6">
    <location>
        <begin position="249"/>
        <end position="268"/>
    </location>
</feature>
<feature type="transmembrane region" description="Helical" evidence="6">
    <location>
        <begin position="41"/>
        <end position="60"/>
    </location>
</feature>
<keyword evidence="9" id="KW-1185">Reference proteome</keyword>
<feature type="transmembrane region" description="Helical" evidence="6">
    <location>
        <begin position="131"/>
        <end position="150"/>
    </location>
</feature>
<proteinExistence type="predicted"/>
<feature type="transmembrane region" description="Helical" evidence="6">
    <location>
        <begin position="216"/>
        <end position="237"/>
    </location>
</feature>
<sequence>MTAPKNQRLAYVFALLTVGLWSTVASAFKLSLRYLQPAELLFYASIVSCIVLLAVILWQGKGGELRRLQRQDWLASLGFGALNPFLYYLVLFKAYELLPAQQAQPINHTWAITLTLLSIPLLRQKITGRQIVAIAVSYLGVLIISTQGKIWSLHFASPTGVGLALFSTVIWSLYWVFSTRDRREPVVGLFLNFCCSLPLTGGYVVLVHGLRPVESAGLLGAAYIGVFEMGIAYVFWLKAMKLSTDTARIANLIFICPFLSLIFIHFLVGEQILPATYIGLLFIVIGLVLQGRSGREDGGLRS</sequence>